<keyword evidence="6" id="KW-1015">Disulfide bond</keyword>
<dbReference type="EMBL" id="ACIL03000017">
    <property type="protein sequence ID" value="ESL02009.1"/>
    <property type="molecule type" value="Genomic_DNA"/>
</dbReference>
<dbReference type="GO" id="GO:0019301">
    <property type="term" value="P:rhamnose catabolic process"/>
    <property type="evidence" value="ECO:0007669"/>
    <property type="project" value="UniProtKB-UniRule"/>
</dbReference>
<feature type="domain" description="Carbohydrate kinase FGGY C-terminal" evidence="10">
    <location>
        <begin position="253"/>
        <end position="441"/>
    </location>
</feature>
<dbReference type="InterPro" id="IPR013449">
    <property type="entry name" value="Rhamnulokinase"/>
</dbReference>
<dbReference type="HOGENOM" id="CLU_039395_0_1_9"/>
<keyword evidence="7" id="KW-0684">Rhamnose metabolism</keyword>
<dbReference type="SUPFAM" id="SSF53067">
    <property type="entry name" value="Actin-like ATPase domain"/>
    <property type="match status" value="2"/>
</dbReference>
<dbReference type="AlphaFoldDB" id="V2XIK7"/>
<dbReference type="CDD" id="cd07771">
    <property type="entry name" value="ASKHA_NBD_FGGY_RhaB-like"/>
    <property type="match status" value="1"/>
</dbReference>
<dbReference type="InterPro" id="IPR043129">
    <property type="entry name" value="ATPase_NBD"/>
</dbReference>
<gene>
    <name evidence="11" type="ORF">GCWU0000282_002828</name>
</gene>
<dbReference type="InterPro" id="IPR000577">
    <property type="entry name" value="Carb_kinase_FGGY"/>
</dbReference>
<dbReference type="PANTHER" id="PTHR10196">
    <property type="entry name" value="SUGAR KINASE"/>
    <property type="match status" value="1"/>
</dbReference>
<keyword evidence="4 11" id="KW-0418">Kinase</keyword>
<evidence type="ECO:0000256" key="4">
    <source>
        <dbReference type="ARBA" id="ARBA00022777"/>
    </source>
</evidence>
<accession>V2XIK7</accession>
<keyword evidence="12" id="KW-1185">Reference proteome</keyword>
<keyword evidence="2" id="KW-0808">Transferase</keyword>
<dbReference type="InterPro" id="IPR018485">
    <property type="entry name" value="FGGY_C"/>
</dbReference>
<dbReference type="Gene3D" id="3.30.420.40">
    <property type="match status" value="2"/>
</dbReference>
<organism evidence="11 12">
    <name type="scientific">Catonella morbi ATCC 51271</name>
    <dbReference type="NCBI Taxonomy" id="592026"/>
    <lineage>
        <taxon>Bacteria</taxon>
        <taxon>Bacillati</taxon>
        <taxon>Bacillota</taxon>
        <taxon>Clostridia</taxon>
        <taxon>Lachnospirales</taxon>
        <taxon>Lachnospiraceae</taxon>
        <taxon>Catonella</taxon>
    </lineage>
</organism>
<dbReference type="GO" id="GO:0006071">
    <property type="term" value="P:glycerol metabolic process"/>
    <property type="evidence" value="ECO:0007669"/>
    <property type="project" value="TreeGrafter"/>
</dbReference>
<keyword evidence="5" id="KW-0067">ATP-binding</keyword>
<dbReference type="GO" id="GO:0005829">
    <property type="term" value="C:cytosol"/>
    <property type="evidence" value="ECO:0007669"/>
    <property type="project" value="TreeGrafter"/>
</dbReference>
<protein>
    <recommendedName>
        <fullName evidence="8">Rhamnulokinase</fullName>
        <ecNumber evidence="8">2.7.1.5</ecNumber>
    </recommendedName>
</protein>
<evidence type="ECO:0000256" key="3">
    <source>
        <dbReference type="ARBA" id="ARBA00022741"/>
    </source>
</evidence>
<dbReference type="EC" id="2.7.1.5" evidence="8"/>
<dbReference type="STRING" id="592026.GCWU0000282_002828"/>
<evidence type="ECO:0000256" key="6">
    <source>
        <dbReference type="ARBA" id="ARBA00023157"/>
    </source>
</evidence>
<evidence type="ECO:0000313" key="12">
    <source>
        <dbReference type="Proteomes" id="UP000018227"/>
    </source>
</evidence>
<keyword evidence="3" id="KW-0547">Nucleotide-binding</keyword>
<dbReference type="Proteomes" id="UP000018227">
    <property type="component" value="Unassembled WGS sequence"/>
</dbReference>
<evidence type="ECO:0000256" key="2">
    <source>
        <dbReference type="ARBA" id="ARBA00022679"/>
    </source>
</evidence>
<evidence type="ECO:0000259" key="9">
    <source>
        <dbReference type="Pfam" id="PF00370"/>
    </source>
</evidence>
<evidence type="ECO:0000256" key="1">
    <source>
        <dbReference type="ARBA" id="ARBA00009156"/>
    </source>
</evidence>
<comment type="caution">
    <text evidence="11">The sequence shown here is derived from an EMBL/GenBank/DDBJ whole genome shotgun (WGS) entry which is preliminary data.</text>
</comment>
<dbReference type="Pfam" id="PF02782">
    <property type="entry name" value="FGGY_C"/>
    <property type="match status" value="1"/>
</dbReference>
<evidence type="ECO:0000256" key="8">
    <source>
        <dbReference type="NCBIfam" id="TIGR02627"/>
    </source>
</evidence>
<dbReference type="OrthoDB" id="9761504at2"/>
<dbReference type="GO" id="GO:0005524">
    <property type="term" value="F:ATP binding"/>
    <property type="evidence" value="ECO:0007669"/>
    <property type="project" value="UniProtKB-KW"/>
</dbReference>
<dbReference type="GO" id="GO:0008993">
    <property type="term" value="F:rhamnulokinase activity"/>
    <property type="evidence" value="ECO:0007669"/>
    <property type="project" value="UniProtKB-UniRule"/>
</dbReference>
<dbReference type="RefSeq" id="WP_023355671.1">
    <property type="nucleotide sequence ID" value="NZ_KI535370.1"/>
</dbReference>
<dbReference type="InterPro" id="IPR018484">
    <property type="entry name" value="FGGY_N"/>
</dbReference>
<feature type="domain" description="Carbohydrate kinase FGGY N-terminal" evidence="9">
    <location>
        <begin position="3"/>
        <end position="243"/>
    </location>
</feature>
<dbReference type="Pfam" id="PF00370">
    <property type="entry name" value="FGGY_N"/>
    <property type="match status" value="1"/>
</dbReference>
<dbReference type="PIRSF" id="PIRSF000538">
    <property type="entry name" value="GlpK"/>
    <property type="match status" value="1"/>
</dbReference>
<evidence type="ECO:0000256" key="7">
    <source>
        <dbReference type="ARBA" id="ARBA00023308"/>
    </source>
</evidence>
<sequence>MKYWVAIDIGASGGRHILGYMKDGKMCTEEIYRFSNGLKEKNGKLCWDIDEIFKHILKGLAKCKEIDKIPESVGIDTWGVDFVLLDKEGRMIGDAVGYRDNRTKGMDNEVYGIISEEELYRRTGIQKQIFNTIYQLMAIKKESPELPESAERLLMIPEYLNYLLTGKCMSEYTNATTTQLVNCETGEWDTDIIRKLGYPEKIFGKLNMPGSEVGMFTEEIREKVGFNSKVVLAATHDTASAVMAVPADKEGAVYISSGTWSLMGTEILKADNSAESRLMNFTNEGGYDRRFRYLKNIMGLWMIQSVRKEIAADKDFGEICEMAAKANISSIVDCNDIRFLAPKSMTEEIKLSCRESGQQVPEGIAEIANVIYNSLAESYIKCLKEIEERRGETYSGEIHVVGGGSKAEYLNKLLAEKSGHIVKAGPSEATAIGNITALMIADGVIPDLSSARKIIESSFEIKTYLP</sequence>
<reference evidence="11 12" key="1">
    <citation type="submission" date="2013-06" db="EMBL/GenBank/DDBJ databases">
        <authorList>
            <person name="Weinstock G."/>
            <person name="Sodergren E."/>
            <person name="Clifton S."/>
            <person name="Fulton L."/>
            <person name="Fulton B."/>
            <person name="Courtney L."/>
            <person name="Fronick C."/>
            <person name="Harrison M."/>
            <person name="Strong C."/>
            <person name="Farmer C."/>
            <person name="Delahaunty K."/>
            <person name="Markovic C."/>
            <person name="Hall O."/>
            <person name="Minx P."/>
            <person name="Tomlinson C."/>
            <person name="Mitreva M."/>
            <person name="Nelson J."/>
            <person name="Hou S."/>
            <person name="Wollam A."/>
            <person name="Pepin K.H."/>
            <person name="Johnson M."/>
            <person name="Bhonagiri V."/>
            <person name="Nash W.E."/>
            <person name="Warren W."/>
            <person name="Chinwalla A."/>
            <person name="Mardis E.R."/>
            <person name="Wilson R.K."/>
        </authorList>
    </citation>
    <scope>NUCLEOTIDE SEQUENCE [LARGE SCALE GENOMIC DNA]</scope>
    <source>
        <strain evidence="11 12">ATCC 51271</strain>
    </source>
</reference>
<evidence type="ECO:0000256" key="5">
    <source>
        <dbReference type="ARBA" id="ARBA00022840"/>
    </source>
</evidence>
<name>V2XIK7_9FIRM</name>
<comment type="similarity">
    <text evidence="1">Belongs to the FGGY kinase family.</text>
</comment>
<evidence type="ECO:0000259" key="10">
    <source>
        <dbReference type="Pfam" id="PF02782"/>
    </source>
</evidence>
<dbReference type="GO" id="GO:0004370">
    <property type="term" value="F:glycerol kinase activity"/>
    <property type="evidence" value="ECO:0007669"/>
    <property type="project" value="TreeGrafter"/>
</dbReference>
<dbReference type="PANTHER" id="PTHR10196:SF93">
    <property type="entry name" value="L-RHAMNULOKINASE"/>
    <property type="match status" value="1"/>
</dbReference>
<evidence type="ECO:0000313" key="11">
    <source>
        <dbReference type="EMBL" id="ESL02009.1"/>
    </source>
</evidence>
<dbReference type="eggNOG" id="COG1070">
    <property type="taxonomic scope" value="Bacteria"/>
</dbReference>
<dbReference type="NCBIfam" id="TIGR02627">
    <property type="entry name" value="rhamnulo_kin"/>
    <property type="match status" value="1"/>
</dbReference>
<proteinExistence type="inferred from homology"/>